<dbReference type="InterPro" id="IPR013320">
    <property type="entry name" value="ConA-like_dom_sf"/>
</dbReference>
<dbReference type="OrthoDB" id="1491481at2"/>
<dbReference type="Proteomes" id="UP000308181">
    <property type="component" value="Unassembled WGS sequence"/>
</dbReference>
<dbReference type="GO" id="GO:0004553">
    <property type="term" value="F:hydrolase activity, hydrolyzing O-glycosyl compounds"/>
    <property type="evidence" value="ECO:0007669"/>
    <property type="project" value="UniProtKB-ARBA"/>
</dbReference>
<sequence length="330" mass="37114">MKNLCFILLFITVFYSCKKKDSIVVDDDFKTKVSFEVSNTNIFEGDSIKFTNTSSLFKDAKFKWTFEGGSPNQSKELSPVVKYFREGFSAAKLMVYSKDGKDSVEVKVIIQVNNILKKGLVLHYDFDGNTNDKSGNLIHGNSSQVLLTTGKAGVLNSAYQFNGSANSYIKIPSEKLILNNYTYCLWVYLDQVPVFSSQFMPFSIGNIGGDQHFQAMNNVSDGDGWAIGAYNKNYNSFFKASNIPLEAKKWYLLIATRSDNTLKLFVDCNLVGEVSSSFNVLPFYSNNEVIAKLGCRYDGSFPLKGKIDEFRIYNRVLSVSEINKLCHVLE</sequence>
<gene>
    <name evidence="1" type="ORF">FA046_01490</name>
</gene>
<dbReference type="Pfam" id="PF13385">
    <property type="entry name" value="Laminin_G_3"/>
    <property type="match status" value="1"/>
</dbReference>
<dbReference type="SUPFAM" id="SSF49899">
    <property type="entry name" value="Concanavalin A-like lectins/glucanases"/>
    <property type="match status" value="1"/>
</dbReference>
<dbReference type="RefSeq" id="WP_136824592.1">
    <property type="nucleotide sequence ID" value="NZ_SWBP01000001.1"/>
</dbReference>
<dbReference type="InterPro" id="IPR035986">
    <property type="entry name" value="PKD_dom_sf"/>
</dbReference>
<proteinExistence type="predicted"/>
<dbReference type="GO" id="GO:0005975">
    <property type="term" value="P:carbohydrate metabolic process"/>
    <property type="evidence" value="ECO:0007669"/>
    <property type="project" value="UniProtKB-ARBA"/>
</dbReference>
<accession>A0A4U1C4Y2</accession>
<evidence type="ECO:0000313" key="2">
    <source>
        <dbReference type="Proteomes" id="UP000308181"/>
    </source>
</evidence>
<dbReference type="PROSITE" id="PS51257">
    <property type="entry name" value="PROKAR_LIPOPROTEIN"/>
    <property type="match status" value="1"/>
</dbReference>
<dbReference type="Gene3D" id="2.60.120.200">
    <property type="match status" value="1"/>
</dbReference>
<name>A0A4U1C4Y2_9SPHI</name>
<comment type="caution">
    <text evidence="1">The sequence shown here is derived from an EMBL/GenBank/DDBJ whole genome shotgun (WGS) entry which is preliminary data.</text>
</comment>
<keyword evidence="2" id="KW-1185">Reference proteome</keyword>
<dbReference type="EMBL" id="SWBP01000001">
    <property type="protein sequence ID" value="TKC00382.1"/>
    <property type="molecule type" value="Genomic_DNA"/>
</dbReference>
<evidence type="ECO:0008006" key="3">
    <source>
        <dbReference type="Google" id="ProtNLM"/>
    </source>
</evidence>
<evidence type="ECO:0000313" key="1">
    <source>
        <dbReference type="EMBL" id="TKC00382.1"/>
    </source>
</evidence>
<dbReference type="AlphaFoldDB" id="A0A4U1C4Y2"/>
<protein>
    <recommendedName>
        <fullName evidence="3">PKD domain-containing protein</fullName>
    </recommendedName>
</protein>
<dbReference type="Gene3D" id="2.60.40.10">
    <property type="entry name" value="Immunoglobulins"/>
    <property type="match status" value="1"/>
</dbReference>
<dbReference type="InterPro" id="IPR013783">
    <property type="entry name" value="Ig-like_fold"/>
</dbReference>
<organism evidence="1 2">
    <name type="scientific">Pedobacter cryophilus</name>
    <dbReference type="NCBI Taxonomy" id="2571271"/>
    <lineage>
        <taxon>Bacteria</taxon>
        <taxon>Pseudomonadati</taxon>
        <taxon>Bacteroidota</taxon>
        <taxon>Sphingobacteriia</taxon>
        <taxon>Sphingobacteriales</taxon>
        <taxon>Sphingobacteriaceae</taxon>
        <taxon>Pedobacter</taxon>
    </lineage>
</organism>
<dbReference type="SUPFAM" id="SSF49299">
    <property type="entry name" value="PKD domain"/>
    <property type="match status" value="1"/>
</dbReference>
<reference evidence="1 2" key="1">
    <citation type="submission" date="2019-04" db="EMBL/GenBank/DDBJ databases">
        <title>Pedobacter sp. AR-3-17 sp. nov., isolated from Arctic soil.</title>
        <authorList>
            <person name="Dahal R.H."/>
            <person name="Kim D.-U."/>
        </authorList>
    </citation>
    <scope>NUCLEOTIDE SEQUENCE [LARGE SCALE GENOMIC DNA]</scope>
    <source>
        <strain evidence="1 2">AR-3-17</strain>
    </source>
</reference>